<protein>
    <submittedName>
        <fullName evidence="1">Uncharacterized protein</fullName>
    </submittedName>
</protein>
<dbReference type="EMBL" id="LAZR01056334">
    <property type="protein sequence ID" value="KKK74401.1"/>
    <property type="molecule type" value="Genomic_DNA"/>
</dbReference>
<reference evidence="1" key="1">
    <citation type="journal article" date="2015" name="Nature">
        <title>Complex archaea that bridge the gap between prokaryotes and eukaryotes.</title>
        <authorList>
            <person name="Spang A."/>
            <person name="Saw J.H."/>
            <person name="Jorgensen S.L."/>
            <person name="Zaremba-Niedzwiedzka K."/>
            <person name="Martijn J."/>
            <person name="Lind A.E."/>
            <person name="van Eijk R."/>
            <person name="Schleper C."/>
            <person name="Guy L."/>
            <person name="Ettema T.J."/>
        </authorList>
    </citation>
    <scope>NUCLEOTIDE SEQUENCE</scope>
</reference>
<organism evidence="1">
    <name type="scientific">marine sediment metagenome</name>
    <dbReference type="NCBI Taxonomy" id="412755"/>
    <lineage>
        <taxon>unclassified sequences</taxon>
        <taxon>metagenomes</taxon>
        <taxon>ecological metagenomes</taxon>
    </lineage>
</organism>
<dbReference type="Pfam" id="PF06067">
    <property type="entry name" value="DUF932"/>
    <property type="match status" value="1"/>
</dbReference>
<comment type="caution">
    <text evidence="1">The sequence shown here is derived from an EMBL/GenBank/DDBJ whole genome shotgun (WGS) entry which is preliminary data.</text>
</comment>
<gene>
    <name evidence="1" type="ORF">LCGC14_2884160</name>
</gene>
<dbReference type="AlphaFoldDB" id="A0A0F9AQD7"/>
<feature type="non-terminal residue" evidence="1">
    <location>
        <position position="1"/>
    </location>
</feature>
<dbReference type="InterPro" id="IPR026325">
    <property type="entry name" value="DUF932"/>
</dbReference>
<name>A0A0F9AQD7_9ZZZZ</name>
<sequence>KQESRILIAAYRNPSAPALVEAPKEILDRRRIGYEKELEYLKGRRTAVRELYRGRGQGSDSKAAAGTAWGLYNAVAELEDYRRGGRGGIESVKANSLFGHRADTKARAFEACLSISQN</sequence>
<proteinExistence type="predicted"/>
<accession>A0A0F9AQD7</accession>
<evidence type="ECO:0000313" key="1">
    <source>
        <dbReference type="EMBL" id="KKK74401.1"/>
    </source>
</evidence>